<evidence type="ECO:0000256" key="2">
    <source>
        <dbReference type="PROSITE-ProRule" id="PRU00284"/>
    </source>
</evidence>
<dbReference type="EMBL" id="CP002547">
    <property type="protein sequence ID" value="ADY55029.1"/>
    <property type="molecule type" value="Genomic_DNA"/>
</dbReference>
<evidence type="ECO:0000256" key="1">
    <source>
        <dbReference type="ARBA" id="ARBA00023224"/>
    </source>
</evidence>
<dbReference type="PROSITE" id="PS50111">
    <property type="entry name" value="CHEMOTAXIS_TRANSDUC_2"/>
    <property type="match status" value="1"/>
</dbReference>
<evidence type="ECO:0000313" key="4">
    <source>
        <dbReference type="EMBL" id="ADY55029.1"/>
    </source>
</evidence>
<name>F0T018_SYNGF</name>
<dbReference type="GO" id="GO:0016020">
    <property type="term" value="C:membrane"/>
    <property type="evidence" value="ECO:0007669"/>
    <property type="project" value="InterPro"/>
</dbReference>
<protein>
    <submittedName>
        <fullName evidence="4">Methyl-accepting chemotaxis sensory transducer</fullName>
    </submittedName>
</protein>
<dbReference type="STRING" id="645991.Sgly_0667"/>
<accession>F0T018</accession>
<keyword evidence="5" id="KW-1185">Reference proteome</keyword>
<dbReference type="SMART" id="SM00283">
    <property type="entry name" value="MA"/>
    <property type="match status" value="1"/>
</dbReference>
<sequence>MNIDKGIANEIVNFIFETTGYHGIISNSKSGTIIADSFGKRVGVVHDGHVKIMNSDLKEIAVTVEDEMAANHRQKEGYNLAIELDGEKIGCIGLAGPVDIVKNLGRVAAGMVVSKLQAEELKKTLQGMVYRLNEAIEHAASAVQEVAASSQEVAAISETVLKAVDDGRDQVKQTSSILEFIRRVANQTNLLGLNAAIEAARAGEMGRGFSVVADEVRKLAVDSNRSTDEIAEILKQFENVILKISEGVKQNNEIIHEQANATQDITRIVEDVQQVGRELDKMAAKL</sequence>
<reference evidence="4 5" key="1">
    <citation type="journal article" date="2011" name="Stand. Genomic Sci.">
        <title>Complete genome sequence of Syntrophobotulus glycolicus type strain (FlGlyR).</title>
        <authorList>
            <person name="Han C."/>
            <person name="Mwirichia R."/>
            <person name="Chertkov O."/>
            <person name="Held B."/>
            <person name="Lapidus A."/>
            <person name="Nolan M."/>
            <person name="Lucas S."/>
            <person name="Hammon N."/>
            <person name="Deshpande S."/>
            <person name="Cheng J.F."/>
            <person name="Tapia R."/>
            <person name="Goodwin L."/>
            <person name="Pitluck S."/>
            <person name="Huntemann M."/>
            <person name="Liolios K."/>
            <person name="Ivanova N."/>
            <person name="Pagani I."/>
            <person name="Mavromatis K."/>
            <person name="Ovchinikova G."/>
            <person name="Pati A."/>
            <person name="Chen A."/>
            <person name="Palaniappan K."/>
            <person name="Land M."/>
            <person name="Hauser L."/>
            <person name="Brambilla E.M."/>
            <person name="Rohde M."/>
            <person name="Spring S."/>
            <person name="Sikorski J."/>
            <person name="Goker M."/>
            <person name="Woyke T."/>
            <person name="Bristow J."/>
            <person name="Eisen J.A."/>
            <person name="Markowitz V."/>
            <person name="Hugenholtz P."/>
            <person name="Kyrpides N.C."/>
            <person name="Klenk H.P."/>
            <person name="Detter J.C."/>
        </authorList>
    </citation>
    <scope>NUCLEOTIDE SEQUENCE [LARGE SCALE GENOMIC DNA]</scope>
    <source>
        <strain evidence="5">DSM 8271 / FlGlyR</strain>
    </source>
</reference>
<dbReference type="Pfam" id="PF00015">
    <property type="entry name" value="MCPsignal"/>
    <property type="match status" value="1"/>
</dbReference>
<dbReference type="Proteomes" id="UP000007488">
    <property type="component" value="Chromosome"/>
</dbReference>
<dbReference type="eggNOG" id="COG0840">
    <property type="taxonomic scope" value="Bacteria"/>
</dbReference>
<dbReference type="SUPFAM" id="SSF58104">
    <property type="entry name" value="Methyl-accepting chemotaxis protein (MCP) signaling domain"/>
    <property type="match status" value="1"/>
</dbReference>
<dbReference type="KEGG" id="sgy:Sgly_0667"/>
<proteinExistence type="predicted"/>
<dbReference type="Gene3D" id="1.10.287.950">
    <property type="entry name" value="Methyl-accepting chemotaxis protein"/>
    <property type="match status" value="1"/>
</dbReference>
<dbReference type="HOGENOM" id="CLU_084781_0_0_9"/>
<dbReference type="RefSeq" id="WP_013623900.1">
    <property type="nucleotide sequence ID" value="NC_015172.1"/>
</dbReference>
<dbReference type="InterPro" id="IPR008599">
    <property type="entry name" value="Diacid_rec"/>
</dbReference>
<dbReference type="AlphaFoldDB" id="F0T018"/>
<dbReference type="Pfam" id="PF05651">
    <property type="entry name" value="Diacid_rec"/>
    <property type="match status" value="1"/>
</dbReference>
<evidence type="ECO:0000259" key="3">
    <source>
        <dbReference type="PROSITE" id="PS50111"/>
    </source>
</evidence>
<dbReference type="PANTHER" id="PTHR32089:SF112">
    <property type="entry name" value="LYSOZYME-LIKE PROTEIN-RELATED"/>
    <property type="match status" value="1"/>
</dbReference>
<keyword evidence="1 2" id="KW-0807">Transducer</keyword>
<dbReference type="OrthoDB" id="3192at2"/>
<evidence type="ECO:0000313" key="5">
    <source>
        <dbReference type="Proteomes" id="UP000007488"/>
    </source>
</evidence>
<feature type="domain" description="Methyl-accepting transducer" evidence="3">
    <location>
        <begin position="119"/>
        <end position="286"/>
    </location>
</feature>
<dbReference type="PANTHER" id="PTHR32089">
    <property type="entry name" value="METHYL-ACCEPTING CHEMOTAXIS PROTEIN MCPB"/>
    <property type="match status" value="1"/>
</dbReference>
<gene>
    <name evidence="4" type="ordered locus">Sgly_0667</name>
</gene>
<dbReference type="InterPro" id="IPR004089">
    <property type="entry name" value="MCPsignal_dom"/>
</dbReference>
<dbReference type="GO" id="GO:0007165">
    <property type="term" value="P:signal transduction"/>
    <property type="evidence" value="ECO:0007669"/>
    <property type="project" value="UniProtKB-KW"/>
</dbReference>
<organism evidence="4 5">
    <name type="scientific">Syntrophobotulus glycolicus (strain DSM 8271 / FlGlyR)</name>
    <dbReference type="NCBI Taxonomy" id="645991"/>
    <lineage>
        <taxon>Bacteria</taxon>
        <taxon>Bacillati</taxon>
        <taxon>Bacillota</taxon>
        <taxon>Clostridia</taxon>
        <taxon>Eubacteriales</taxon>
        <taxon>Desulfitobacteriaceae</taxon>
        <taxon>Syntrophobotulus</taxon>
    </lineage>
</organism>
<reference evidence="5" key="2">
    <citation type="submission" date="2011-02" db="EMBL/GenBank/DDBJ databases">
        <title>The complete genome of Syntrophobotulus glycolicus DSM 8271.</title>
        <authorList>
            <person name="Lucas S."/>
            <person name="Copeland A."/>
            <person name="Lapidus A."/>
            <person name="Bruce D."/>
            <person name="Goodwin L."/>
            <person name="Pitluck S."/>
            <person name="Kyrpides N."/>
            <person name="Mavromatis K."/>
            <person name="Pagani I."/>
            <person name="Ivanova N."/>
            <person name="Mikhailova N."/>
            <person name="Chertkov O."/>
            <person name="Held B."/>
            <person name="Detter J.C."/>
            <person name="Tapia R."/>
            <person name="Han C."/>
            <person name="Land M."/>
            <person name="Hauser L."/>
            <person name="Markowitz V."/>
            <person name="Cheng J.-F."/>
            <person name="Hugenholtz P."/>
            <person name="Woyke T."/>
            <person name="Wu D."/>
            <person name="Spring S."/>
            <person name="Schroeder M."/>
            <person name="Brambilla E."/>
            <person name="Klenk H.-P."/>
            <person name="Eisen J.A."/>
        </authorList>
    </citation>
    <scope>NUCLEOTIDE SEQUENCE [LARGE SCALE GENOMIC DNA]</scope>
    <source>
        <strain evidence="5">DSM 8271 / FlGlyR</strain>
    </source>
</reference>